<dbReference type="InterPro" id="IPR043129">
    <property type="entry name" value="ATPase_NBD"/>
</dbReference>
<comment type="similarity">
    <text evidence="1">Belongs to the NodU/CmcH family.</text>
</comment>
<sequence length="621" mass="70294">MKTYILGISAYYHDSSAALVCDGEIVACAQEERFSRKKADHRFPKSSVEYCLAEAGIKISDVTYVVFYEDSLKKFNRLCESYLQFLPKGFKFFSDSFYAWSTSKIDMKSQILGELGSAFRGEFYFTHHHAAHAASAFFPSPYQEAAILTLDAVGEWSTSSLGYGTGNKIRILKEMRFPHSLGMLYSAFTYYSGFKVNSGEYKLMGLAPYGKPRYADLIKRHLVNIYEDGSMFMDMTYFNYGHGSTMTSPKFHALFAGEPRKPETEITEKEMDLAASIQVVTEEIVLKAATFAHTETGSKNLVLAGGVALNCVANGILLREGPFKNIWIQPAAGDAGGSLGGALLLWYQELGNDRKPLKSDSQKGSLLGPRFSNSEIESLLNSRALMYEYQRDESKLLSEVTEMLTDEKIIGWFQGRMEYGPRSLGCRSIIGDARSKKMQQIMNLKIKFRESFRPFAPSVLHEHVHEFFEVAKNSDDPYMLFVANLKKQLRSVLSPQDKLDMKNTDLRIRVSVPRSSVPAITHVDYSARIQTVDEERHGRYYRLLKRFYDQTGCPLIVNTSFNIRGEPIVCDPEDAILCFLATDMDCLVLENFVIRKEQQDKSLLAYARIRGEMHKALYALD</sequence>
<dbReference type="CDD" id="cd24098">
    <property type="entry name" value="ASKHA_NBD_TobZ_N"/>
    <property type="match status" value="1"/>
</dbReference>
<gene>
    <name evidence="4" type="ORF">A3C06_02880</name>
</gene>
<evidence type="ECO:0000259" key="3">
    <source>
        <dbReference type="Pfam" id="PF16861"/>
    </source>
</evidence>
<evidence type="ECO:0000313" key="5">
    <source>
        <dbReference type="Proteomes" id="UP000177565"/>
    </source>
</evidence>
<reference evidence="4 5" key="1">
    <citation type="journal article" date="2016" name="Nat. Commun.">
        <title>Thousands of microbial genomes shed light on interconnected biogeochemical processes in an aquifer system.</title>
        <authorList>
            <person name="Anantharaman K."/>
            <person name="Brown C.T."/>
            <person name="Hug L.A."/>
            <person name="Sharon I."/>
            <person name="Castelle C.J."/>
            <person name="Probst A.J."/>
            <person name="Thomas B.C."/>
            <person name="Singh A."/>
            <person name="Wilkins M.J."/>
            <person name="Karaoz U."/>
            <person name="Brodie E.L."/>
            <person name="Williams K.H."/>
            <person name="Hubbard S.S."/>
            <person name="Banfield J.F."/>
        </authorList>
    </citation>
    <scope>NUCLEOTIDE SEQUENCE [LARGE SCALE GENOMIC DNA]</scope>
</reference>
<dbReference type="GO" id="GO:0003824">
    <property type="term" value="F:catalytic activity"/>
    <property type="evidence" value="ECO:0007669"/>
    <property type="project" value="InterPro"/>
</dbReference>
<name>A0A1G2MRH5_9BACT</name>
<dbReference type="InterPro" id="IPR003696">
    <property type="entry name" value="Carbtransf_dom"/>
</dbReference>
<dbReference type="Pfam" id="PF16861">
    <property type="entry name" value="Carbam_trans_C"/>
    <property type="match status" value="1"/>
</dbReference>
<feature type="domain" description="Carbamoyltransferase C-terminal" evidence="3">
    <location>
        <begin position="402"/>
        <end position="596"/>
    </location>
</feature>
<protein>
    <recommendedName>
        <fullName evidence="6">Carbamoyltransferase</fullName>
    </recommendedName>
</protein>
<dbReference type="InterPro" id="IPR031730">
    <property type="entry name" value="Carbam_trans_C"/>
</dbReference>
<evidence type="ECO:0008006" key="6">
    <source>
        <dbReference type="Google" id="ProtNLM"/>
    </source>
</evidence>
<dbReference type="InterPro" id="IPR038152">
    <property type="entry name" value="Carbam_trans_C_sf"/>
</dbReference>
<comment type="caution">
    <text evidence="4">The sequence shown here is derived from an EMBL/GenBank/DDBJ whole genome shotgun (WGS) entry which is preliminary data.</text>
</comment>
<organism evidence="4 5">
    <name type="scientific">Candidatus Taylorbacteria bacterium RIFCSPHIGHO2_02_FULL_46_13</name>
    <dbReference type="NCBI Taxonomy" id="1802312"/>
    <lineage>
        <taxon>Bacteria</taxon>
        <taxon>Candidatus Tayloriibacteriota</taxon>
    </lineage>
</organism>
<dbReference type="Gene3D" id="3.90.870.20">
    <property type="entry name" value="Carbamoyltransferase, C-terminal domain"/>
    <property type="match status" value="1"/>
</dbReference>
<dbReference type="STRING" id="1802312.A3C06_02880"/>
<dbReference type="PANTHER" id="PTHR34847">
    <property type="entry name" value="NODULATION PROTEIN U"/>
    <property type="match status" value="1"/>
</dbReference>
<dbReference type="InterPro" id="IPR051338">
    <property type="entry name" value="NodU/CmcH_Carbamoyltrnsfr"/>
</dbReference>
<evidence type="ECO:0000313" key="4">
    <source>
        <dbReference type="EMBL" id="OHA26497.1"/>
    </source>
</evidence>
<evidence type="ECO:0000259" key="2">
    <source>
        <dbReference type="Pfam" id="PF02543"/>
    </source>
</evidence>
<dbReference type="EMBL" id="MHRQ01000020">
    <property type="protein sequence ID" value="OHA26497.1"/>
    <property type="molecule type" value="Genomic_DNA"/>
</dbReference>
<dbReference type="Gene3D" id="3.30.420.40">
    <property type="match status" value="2"/>
</dbReference>
<accession>A0A1G2MRH5</accession>
<feature type="domain" description="Carbamoyltransferase" evidence="2">
    <location>
        <begin position="5"/>
        <end position="343"/>
    </location>
</feature>
<proteinExistence type="inferred from homology"/>
<dbReference type="Proteomes" id="UP000177565">
    <property type="component" value="Unassembled WGS sequence"/>
</dbReference>
<dbReference type="SUPFAM" id="SSF53067">
    <property type="entry name" value="Actin-like ATPase domain"/>
    <property type="match status" value="1"/>
</dbReference>
<evidence type="ECO:0000256" key="1">
    <source>
        <dbReference type="ARBA" id="ARBA00006129"/>
    </source>
</evidence>
<dbReference type="AlphaFoldDB" id="A0A1G2MRH5"/>
<dbReference type="PANTHER" id="PTHR34847:SF1">
    <property type="entry name" value="NODULATION PROTEIN U"/>
    <property type="match status" value="1"/>
</dbReference>
<dbReference type="Pfam" id="PF02543">
    <property type="entry name" value="Carbam_trans_N"/>
    <property type="match status" value="1"/>
</dbReference>